<keyword evidence="1" id="KW-0812">Transmembrane</keyword>
<accession>A0A3D3R8V6</accession>
<sequence>HPTFSAGLNIETIGLSILTVGMAVYLLTNCRGWIESIAFILFAIPAWTNYDSLAPCVIGISLLACHCLATYPLSFHRLKFSRYISPLMGRSLLVIGILILCIKSASGTLAGQSQRLGWGITPELDITLLAEAI</sequence>
<feature type="non-terminal residue" evidence="2">
    <location>
        <position position="133"/>
    </location>
</feature>
<proteinExistence type="predicted"/>
<evidence type="ECO:0000313" key="2">
    <source>
        <dbReference type="EMBL" id="HCO24522.1"/>
    </source>
</evidence>
<dbReference type="Proteomes" id="UP000263642">
    <property type="component" value="Unassembled WGS sequence"/>
</dbReference>
<organism evidence="2 3">
    <name type="scientific">Gimesia maris</name>
    <dbReference type="NCBI Taxonomy" id="122"/>
    <lineage>
        <taxon>Bacteria</taxon>
        <taxon>Pseudomonadati</taxon>
        <taxon>Planctomycetota</taxon>
        <taxon>Planctomycetia</taxon>
        <taxon>Planctomycetales</taxon>
        <taxon>Planctomycetaceae</taxon>
        <taxon>Gimesia</taxon>
    </lineage>
</organism>
<feature type="non-terminal residue" evidence="2">
    <location>
        <position position="1"/>
    </location>
</feature>
<evidence type="ECO:0000256" key="1">
    <source>
        <dbReference type="SAM" id="Phobius"/>
    </source>
</evidence>
<feature type="transmembrane region" description="Helical" evidence="1">
    <location>
        <begin position="6"/>
        <end position="26"/>
    </location>
</feature>
<protein>
    <submittedName>
        <fullName evidence="2">Uncharacterized protein</fullName>
    </submittedName>
</protein>
<name>A0A3D3R8V6_9PLAN</name>
<dbReference type="EMBL" id="DQAY01000100">
    <property type="protein sequence ID" value="HCO24522.1"/>
    <property type="molecule type" value="Genomic_DNA"/>
</dbReference>
<keyword evidence="1" id="KW-0472">Membrane</keyword>
<evidence type="ECO:0000313" key="3">
    <source>
        <dbReference type="Proteomes" id="UP000263642"/>
    </source>
</evidence>
<feature type="transmembrane region" description="Helical" evidence="1">
    <location>
        <begin position="33"/>
        <end position="50"/>
    </location>
</feature>
<feature type="transmembrane region" description="Helical" evidence="1">
    <location>
        <begin position="87"/>
        <end position="106"/>
    </location>
</feature>
<feature type="transmembrane region" description="Helical" evidence="1">
    <location>
        <begin position="56"/>
        <end position="75"/>
    </location>
</feature>
<comment type="caution">
    <text evidence="2">The sequence shown here is derived from an EMBL/GenBank/DDBJ whole genome shotgun (WGS) entry which is preliminary data.</text>
</comment>
<keyword evidence="1" id="KW-1133">Transmembrane helix</keyword>
<gene>
    <name evidence="2" type="ORF">DIT97_16365</name>
</gene>
<reference evidence="2 3" key="1">
    <citation type="journal article" date="2018" name="Nat. Biotechnol.">
        <title>A standardized bacterial taxonomy based on genome phylogeny substantially revises the tree of life.</title>
        <authorList>
            <person name="Parks D.H."/>
            <person name="Chuvochina M."/>
            <person name="Waite D.W."/>
            <person name="Rinke C."/>
            <person name="Skarshewski A."/>
            <person name="Chaumeil P.A."/>
            <person name="Hugenholtz P."/>
        </authorList>
    </citation>
    <scope>NUCLEOTIDE SEQUENCE [LARGE SCALE GENOMIC DNA]</scope>
    <source>
        <strain evidence="2">UBA9375</strain>
    </source>
</reference>
<dbReference type="AlphaFoldDB" id="A0A3D3R8V6"/>